<dbReference type="InterPro" id="IPR036390">
    <property type="entry name" value="WH_DNA-bd_sf"/>
</dbReference>
<dbReference type="Gene3D" id="3.40.50.1360">
    <property type="match status" value="1"/>
</dbReference>
<dbReference type="PROSITE" id="PS51000">
    <property type="entry name" value="HTH_DEOR_2"/>
    <property type="match status" value="1"/>
</dbReference>
<dbReference type="Pfam" id="PF00455">
    <property type="entry name" value="DeoRC"/>
    <property type="match status" value="1"/>
</dbReference>
<reference evidence="5 6" key="1">
    <citation type="submission" date="2022-02" db="EMBL/GenBank/DDBJ databases">
        <title>Draft genome sequence of Mezorhizobium retamae strain IRAMC:0171 isolated from Retama raetam nodules.</title>
        <authorList>
            <person name="Bengaied R."/>
            <person name="Sbissi I."/>
            <person name="Huber K."/>
            <person name="Ghodbane F."/>
            <person name="Nouioui I."/>
            <person name="Tarhouni M."/>
            <person name="Gtari M."/>
        </authorList>
    </citation>
    <scope>NUCLEOTIDE SEQUENCE [LARGE SCALE GENOMIC DNA]</scope>
    <source>
        <strain evidence="5 6">IRAMC:0171</strain>
    </source>
</reference>
<dbReference type="PRINTS" id="PR00037">
    <property type="entry name" value="HTHLACR"/>
</dbReference>
<keyword evidence="2" id="KW-0805">Transcription regulation</keyword>
<dbReference type="PANTHER" id="PTHR30363:SF4">
    <property type="entry name" value="GLYCEROL-3-PHOSPHATE REGULON REPRESSOR"/>
    <property type="match status" value="1"/>
</dbReference>
<evidence type="ECO:0000313" key="5">
    <source>
        <dbReference type="EMBL" id="MCG7507205.1"/>
    </source>
</evidence>
<organism evidence="5 6">
    <name type="scientific">Mesorhizobium retamae</name>
    <dbReference type="NCBI Taxonomy" id="2912854"/>
    <lineage>
        <taxon>Bacteria</taxon>
        <taxon>Pseudomonadati</taxon>
        <taxon>Pseudomonadota</taxon>
        <taxon>Alphaproteobacteria</taxon>
        <taxon>Hyphomicrobiales</taxon>
        <taxon>Phyllobacteriaceae</taxon>
        <taxon>Mesorhizobium</taxon>
    </lineage>
</organism>
<dbReference type="EMBL" id="JAKREW010000021">
    <property type="protein sequence ID" value="MCG7507205.1"/>
    <property type="molecule type" value="Genomic_DNA"/>
</dbReference>
<dbReference type="InterPro" id="IPR001034">
    <property type="entry name" value="DeoR_HTH"/>
</dbReference>
<name>A0ABS9QIH2_9HYPH</name>
<dbReference type="InterPro" id="IPR037171">
    <property type="entry name" value="NagB/RpiA_transferase-like"/>
</dbReference>
<protein>
    <submittedName>
        <fullName evidence="5">DeoR/GlpR family DNA-binding transcription regulator</fullName>
    </submittedName>
</protein>
<keyword evidence="6" id="KW-1185">Reference proteome</keyword>
<dbReference type="Pfam" id="PF08220">
    <property type="entry name" value="HTH_DeoR"/>
    <property type="match status" value="1"/>
</dbReference>
<dbReference type="GO" id="GO:0003677">
    <property type="term" value="F:DNA binding"/>
    <property type="evidence" value="ECO:0007669"/>
    <property type="project" value="UniProtKB-KW"/>
</dbReference>
<evidence type="ECO:0000256" key="2">
    <source>
        <dbReference type="ARBA" id="ARBA00023015"/>
    </source>
</evidence>
<keyword evidence="3" id="KW-0804">Transcription</keyword>
<dbReference type="Proteomes" id="UP001201701">
    <property type="component" value="Unassembled WGS sequence"/>
</dbReference>
<keyword evidence="1" id="KW-0678">Repressor</keyword>
<sequence>MTTDAELLSELTQRQADIVGIVGERGYATLEALAGRFNVSMQSVRRDIIQLDRLGLIQRFHGGAGPSDSTIRLGYHEKRSRSAEAKARIGKAAAAMVPVGAAIFLDVGTTVEAVAENLRGRRAGIRVFTSSLATGMILAGEPDLELHIFGGISRGPDGSLTGPATVAGILSIRFDLAFIGYSGFDDDGTVMDYDLDKIAVKKAAIQRADSTILVGDKSKFDRHAIAHVVAPQAASRLVSDGPPPAQLAEIFVSSGLEVVVA</sequence>
<proteinExistence type="predicted"/>
<accession>A0ABS9QIH2</accession>
<dbReference type="InterPro" id="IPR050313">
    <property type="entry name" value="Carb_Metab_HTH_regulators"/>
</dbReference>
<dbReference type="RefSeq" id="WP_239368127.1">
    <property type="nucleotide sequence ID" value="NZ_JAKREW010000021.1"/>
</dbReference>
<gene>
    <name evidence="5" type="ORF">L4923_19425</name>
</gene>
<dbReference type="InterPro" id="IPR014036">
    <property type="entry name" value="DeoR-like_C"/>
</dbReference>
<dbReference type="SMART" id="SM00420">
    <property type="entry name" value="HTH_DEOR"/>
    <property type="match status" value="1"/>
</dbReference>
<dbReference type="SUPFAM" id="SSF100950">
    <property type="entry name" value="NagB/RpiA/CoA transferase-like"/>
    <property type="match status" value="1"/>
</dbReference>
<dbReference type="SUPFAM" id="SSF46785">
    <property type="entry name" value="Winged helix' DNA-binding domain"/>
    <property type="match status" value="1"/>
</dbReference>
<feature type="domain" description="HTH deoR-type" evidence="4">
    <location>
        <begin position="11"/>
        <end position="66"/>
    </location>
</feature>
<dbReference type="SMART" id="SM01134">
    <property type="entry name" value="DeoRC"/>
    <property type="match status" value="1"/>
</dbReference>
<evidence type="ECO:0000259" key="4">
    <source>
        <dbReference type="PROSITE" id="PS51000"/>
    </source>
</evidence>
<evidence type="ECO:0000256" key="3">
    <source>
        <dbReference type="ARBA" id="ARBA00023163"/>
    </source>
</evidence>
<evidence type="ECO:0000256" key="1">
    <source>
        <dbReference type="ARBA" id="ARBA00022491"/>
    </source>
</evidence>
<evidence type="ECO:0000313" key="6">
    <source>
        <dbReference type="Proteomes" id="UP001201701"/>
    </source>
</evidence>
<dbReference type="PANTHER" id="PTHR30363">
    <property type="entry name" value="HTH-TYPE TRANSCRIPTIONAL REGULATOR SRLR-RELATED"/>
    <property type="match status" value="1"/>
</dbReference>
<comment type="caution">
    <text evidence="5">The sequence shown here is derived from an EMBL/GenBank/DDBJ whole genome shotgun (WGS) entry which is preliminary data.</text>
</comment>
<keyword evidence="5" id="KW-0238">DNA-binding</keyword>